<evidence type="ECO:0000313" key="1">
    <source>
        <dbReference type="EMBL" id="JAE00994.1"/>
    </source>
</evidence>
<dbReference type="AlphaFoldDB" id="A0A0A9EPS0"/>
<accession>A0A0A9EPS0</accession>
<reference evidence="1" key="2">
    <citation type="journal article" date="2015" name="Data Brief">
        <title>Shoot transcriptome of the giant reed, Arundo donax.</title>
        <authorList>
            <person name="Barrero R.A."/>
            <person name="Guerrero F.D."/>
            <person name="Moolhuijzen P."/>
            <person name="Goolsby J.A."/>
            <person name="Tidwell J."/>
            <person name="Bellgard S.E."/>
            <person name="Bellgard M.I."/>
        </authorList>
    </citation>
    <scope>NUCLEOTIDE SEQUENCE</scope>
    <source>
        <tissue evidence="1">Shoot tissue taken approximately 20 cm above the soil surface</tissue>
    </source>
</reference>
<organism evidence="1">
    <name type="scientific">Arundo donax</name>
    <name type="common">Giant reed</name>
    <name type="synonym">Donax arundinaceus</name>
    <dbReference type="NCBI Taxonomy" id="35708"/>
    <lineage>
        <taxon>Eukaryota</taxon>
        <taxon>Viridiplantae</taxon>
        <taxon>Streptophyta</taxon>
        <taxon>Embryophyta</taxon>
        <taxon>Tracheophyta</taxon>
        <taxon>Spermatophyta</taxon>
        <taxon>Magnoliopsida</taxon>
        <taxon>Liliopsida</taxon>
        <taxon>Poales</taxon>
        <taxon>Poaceae</taxon>
        <taxon>PACMAD clade</taxon>
        <taxon>Arundinoideae</taxon>
        <taxon>Arundineae</taxon>
        <taxon>Arundo</taxon>
    </lineage>
</organism>
<name>A0A0A9EPS0_ARUDO</name>
<protein>
    <submittedName>
        <fullName evidence="1">Uncharacterized protein</fullName>
    </submittedName>
</protein>
<dbReference type="EMBL" id="GBRH01196902">
    <property type="protein sequence ID" value="JAE00994.1"/>
    <property type="molecule type" value="Transcribed_RNA"/>
</dbReference>
<proteinExistence type="predicted"/>
<sequence>MLPSSGGIGPSSWFLIRSRVYRDDRLASDAGTAPVKLLFANESF</sequence>
<reference evidence="1" key="1">
    <citation type="submission" date="2014-09" db="EMBL/GenBank/DDBJ databases">
        <authorList>
            <person name="Magalhaes I.L.F."/>
            <person name="Oliveira U."/>
            <person name="Santos F.R."/>
            <person name="Vidigal T.H.D.A."/>
            <person name="Brescovit A.D."/>
            <person name="Santos A.J."/>
        </authorList>
    </citation>
    <scope>NUCLEOTIDE SEQUENCE</scope>
    <source>
        <tissue evidence="1">Shoot tissue taken approximately 20 cm above the soil surface</tissue>
    </source>
</reference>